<evidence type="ECO:0000256" key="3">
    <source>
        <dbReference type="ARBA" id="ARBA00022963"/>
    </source>
</evidence>
<dbReference type="PANTHER" id="PTHR45648:SF180">
    <property type="entry name" value="OS04G0561800 PROTEIN"/>
    <property type="match status" value="1"/>
</dbReference>
<evidence type="ECO:0000313" key="4">
    <source>
        <dbReference type="EMBL" id="KAL2333868.1"/>
    </source>
</evidence>
<dbReference type="AlphaFoldDB" id="A0ABD1MDJ9"/>
<dbReference type="Pfam" id="PF00657">
    <property type="entry name" value="Lipase_GDSL"/>
    <property type="match status" value="1"/>
</dbReference>
<keyword evidence="2" id="KW-0378">Hydrolase</keyword>
<sequence>MAEQIQQFETVHGNISQSLNDTAEATINKSLFLISVGSNDILEFFYFNLSNNHNFSDASLKLNKFSSMLRTTYISHLKNLLNLGARKFGVLSVPAIGCVPIATNGSGYCVKELNSFAGFFYIMLDGVLQGLKSEFPDMKYSLGNSYDITYSITNNPSSLVETQIGHG</sequence>
<dbReference type="PANTHER" id="PTHR45648">
    <property type="entry name" value="GDSL LIPASE/ACYLHYDROLASE FAMILY PROTEIN (AFU_ORTHOLOGUE AFUA_4G14700)"/>
    <property type="match status" value="1"/>
</dbReference>
<keyword evidence="3" id="KW-0443">Lipid metabolism</keyword>
<evidence type="ECO:0000256" key="2">
    <source>
        <dbReference type="ARBA" id="ARBA00022801"/>
    </source>
</evidence>
<dbReference type="InterPro" id="IPR036514">
    <property type="entry name" value="SGNH_hydro_sf"/>
</dbReference>
<dbReference type="InterPro" id="IPR051058">
    <property type="entry name" value="GDSL_Est/Lipase"/>
</dbReference>
<keyword evidence="3" id="KW-0442">Lipid degradation</keyword>
<dbReference type="Gene3D" id="3.40.50.1110">
    <property type="entry name" value="SGNH hydrolase"/>
    <property type="match status" value="1"/>
</dbReference>
<gene>
    <name evidence="4" type="ORF">Fmac_015081</name>
</gene>
<dbReference type="GO" id="GO:0016787">
    <property type="term" value="F:hydrolase activity"/>
    <property type="evidence" value="ECO:0007669"/>
    <property type="project" value="UniProtKB-KW"/>
</dbReference>
<comment type="caution">
    <text evidence="4">The sequence shown here is derived from an EMBL/GenBank/DDBJ whole genome shotgun (WGS) entry which is preliminary data.</text>
</comment>
<proteinExistence type="inferred from homology"/>
<dbReference type="GO" id="GO:0016042">
    <property type="term" value="P:lipid catabolic process"/>
    <property type="evidence" value="ECO:0007669"/>
    <property type="project" value="UniProtKB-KW"/>
</dbReference>
<dbReference type="Proteomes" id="UP001603857">
    <property type="component" value="Unassembled WGS sequence"/>
</dbReference>
<reference evidence="4 5" key="1">
    <citation type="submission" date="2024-08" db="EMBL/GenBank/DDBJ databases">
        <title>Insights into the chromosomal genome structure of Flemingia macrophylla.</title>
        <authorList>
            <person name="Ding Y."/>
            <person name="Zhao Y."/>
            <person name="Bi W."/>
            <person name="Wu M."/>
            <person name="Zhao G."/>
            <person name="Gong Y."/>
            <person name="Li W."/>
            <person name="Zhang P."/>
        </authorList>
    </citation>
    <scope>NUCLEOTIDE SEQUENCE [LARGE SCALE GENOMIC DNA]</scope>
    <source>
        <strain evidence="4">DYQJB</strain>
        <tissue evidence="4">Leaf</tissue>
    </source>
</reference>
<evidence type="ECO:0000313" key="5">
    <source>
        <dbReference type="Proteomes" id="UP001603857"/>
    </source>
</evidence>
<keyword evidence="5" id="KW-1185">Reference proteome</keyword>
<dbReference type="EMBL" id="JBGMDY010000005">
    <property type="protein sequence ID" value="KAL2333868.1"/>
    <property type="molecule type" value="Genomic_DNA"/>
</dbReference>
<name>A0ABD1MDJ9_9FABA</name>
<evidence type="ECO:0008006" key="6">
    <source>
        <dbReference type="Google" id="ProtNLM"/>
    </source>
</evidence>
<evidence type="ECO:0000256" key="1">
    <source>
        <dbReference type="ARBA" id="ARBA00008668"/>
    </source>
</evidence>
<accession>A0ABD1MDJ9</accession>
<organism evidence="4 5">
    <name type="scientific">Flemingia macrophylla</name>
    <dbReference type="NCBI Taxonomy" id="520843"/>
    <lineage>
        <taxon>Eukaryota</taxon>
        <taxon>Viridiplantae</taxon>
        <taxon>Streptophyta</taxon>
        <taxon>Embryophyta</taxon>
        <taxon>Tracheophyta</taxon>
        <taxon>Spermatophyta</taxon>
        <taxon>Magnoliopsida</taxon>
        <taxon>eudicotyledons</taxon>
        <taxon>Gunneridae</taxon>
        <taxon>Pentapetalae</taxon>
        <taxon>rosids</taxon>
        <taxon>fabids</taxon>
        <taxon>Fabales</taxon>
        <taxon>Fabaceae</taxon>
        <taxon>Papilionoideae</taxon>
        <taxon>50 kb inversion clade</taxon>
        <taxon>NPAAA clade</taxon>
        <taxon>indigoferoid/millettioid clade</taxon>
        <taxon>Phaseoleae</taxon>
        <taxon>Flemingia</taxon>
    </lineage>
</organism>
<protein>
    <recommendedName>
        <fullName evidence="6">GDSL esterase/lipase</fullName>
    </recommendedName>
</protein>
<dbReference type="InterPro" id="IPR001087">
    <property type="entry name" value="GDSL"/>
</dbReference>
<comment type="similarity">
    <text evidence="1">Belongs to the 'GDSL' lipolytic enzyme family.</text>
</comment>